<dbReference type="SUPFAM" id="SSF51430">
    <property type="entry name" value="NAD(P)-linked oxidoreductase"/>
    <property type="match status" value="1"/>
</dbReference>
<comment type="caution">
    <text evidence="3">The sequence shown here is derived from an EMBL/GenBank/DDBJ whole genome shotgun (WGS) entry which is preliminary data.</text>
</comment>
<sequence length="350" mass="37349">MTDTTAPPPPARTPLGDSGISVRPVGLGLMGMSQFYGAADPDTSVAVIRDAIELGVELLDTSDYYGAGSAVPGRPVAGFGHNEELLGRALRGRRDRAVVATKFSARPAPGGGSFFDGRPEYVRAACEASLRRLGTDRIDLYYYHRLDPSVPVEDTVGAMAGLVAEGKVRAIGLSEVGPEILRRAHAVHPVAALQSEYSLWERGVEAEVLPECRRLGITLVPYSPLGRGMLTGAIGRDATFGSDDFRSTLPKFQGENLDHNRRLVDGLERFAASTGDTPGQIALAWLLARHHDIVPIPGTRRPANVRANLAATSVRLSADDVARLDALFDPARVRGGRYGNLHTTPRATGA</sequence>
<feature type="domain" description="NADP-dependent oxidoreductase" evidence="2">
    <location>
        <begin position="25"/>
        <end position="327"/>
    </location>
</feature>
<evidence type="ECO:0000313" key="4">
    <source>
        <dbReference type="Proteomes" id="UP001551011"/>
    </source>
</evidence>
<dbReference type="PANTHER" id="PTHR43625:SF40">
    <property type="entry name" value="ALDO-KETO REDUCTASE YAKC [NADP(+)]"/>
    <property type="match status" value="1"/>
</dbReference>
<dbReference type="InterPro" id="IPR023210">
    <property type="entry name" value="NADP_OxRdtase_dom"/>
</dbReference>
<dbReference type="InterPro" id="IPR036812">
    <property type="entry name" value="NAD(P)_OxRdtase_dom_sf"/>
</dbReference>
<evidence type="ECO:0000259" key="2">
    <source>
        <dbReference type="Pfam" id="PF00248"/>
    </source>
</evidence>
<dbReference type="RefSeq" id="WP_051854388.1">
    <property type="nucleotide sequence ID" value="NZ_JBFAEG010000025.1"/>
</dbReference>
<name>A0ABV3AGQ8_9ACTN</name>
<accession>A0ABV3AGQ8</accession>
<dbReference type="Proteomes" id="UP001551011">
    <property type="component" value="Unassembled WGS sequence"/>
</dbReference>
<dbReference type="EMBL" id="JBFAEG010000025">
    <property type="protein sequence ID" value="MEU5711137.1"/>
    <property type="molecule type" value="Genomic_DNA"/>
</dbReference>
<organism evidence="3 4">
    <name type="scientific">Streptomyces flaveolus</name>
    <dbReference type="NCBI Taxonomy" id="67297"/>
    <lineage>
        <taxon>Bacteria</taxon>
        <taxon>Bacillati</taxon>
        <taxon>Actinomycetota</taxon>
        <taxon>Actinomycetes</taxon>
        <taxon>Kitasatosporales</taxon>
        <taxon>Streptomycetaceae</taxon>
        <taxon>Streptomyces</taxon>
    </lineage>
</organism>
<evidence type="ECO:0000313" key="3">
    <source>
        <dbReference type="EMBL" id="MEU5711137.1"/>
    </source>
</evidence>
<dbReference type="PANTHER" id="PTHR43625">
    <property type="entry name" value="AFLATOXIN B1 ALDEHYDE REDUCTASE"/>
    <property type="match status" value="1"/>
</dbReference>
<dbReference type="Gene3D" id="3.20.20.100">
    <property type="entry name" value="NADP-dependent oxidoreductase domain"/>
    <property type="match status" value="1"/>
</dbReference>
<protein>
    <submittedName>
        <fullName evidence="3">Aldo/keto reductase</fullName>
        <ecNumber evidence="3">1.1.1.-</ecNumber>
    </submittedName>
</protein>
<dbReference type="GO" id="GO:0016491">
    <property type="term" value="F:oxidoreductase activity"/>
    <property type="evidence" value="ECO:0007669"/>
    <property type="project" value="UniProtKB-KW"/>
</dbReference>
<dbReference type="EC" id="1.1.1.-" evidence="3"/>
<gene>
    <name evidence="3" type="ORF">AB0H04_30420</name>
</gene>
<dbReference type="InterPro" id="IPR050791">
    <property type="entry name" value="Aldo-Keto_reductase"/>
</dbReference>
<dbReference type="Pfam" id="PF00248">
    <property type="entry name" value="Aldo_ket_red"/>
    <property type="match status" value="1"/>
</dbReference>
<dbReference type="CDD" id="cd19076">
    <property type="entry name" value="AKR_AKR13A_13D"/>
    <property type="match status" value="1"/>
</dbReference>
<evidence type="ECO:0000256" key="1">
    <source>
        <dbReference type="ARBA" id="ARBA00023002"/>
    </source>
</evidence>
<keyword evidence="1 3" id="KW-0560">Oxidoreductase</keyword>
<reference evidence="3 4" key="1">
    <citation type="submission" date="2024-06" db="EMBL/GenBank/DDBJ databases">
        <title>The Natural Products Discovery Center: Release of the First 8490 Sequenced Strains for Exploring Actinobacteria Biosynthetic Diversity.</title>
        <authorList>
            <person name="Kalkreuter E."/>
            <person name="Kautsar S.A."/>
            <person name="Yang D."/>
            <person name="Bader C.D."/>
            <person name="Teijaro C.N."/>
            <person name="Fluegel L."/>
            <person name="Davis C.M."/>
            <person name="Simpson J.R."/>
            <person name="Lauterbach L."/>
            <person name="Steele A.D."/>
            <person name="Gui C."/>
            <person name="Meng S."/>
            <person name="Li G."/>
            <person name="Viehrig K."/>
            <person name="Ye F."/>
            <person name="Su P."/>
            <person name="Kiefer A.F."/>
            <person name="Nichols A."/>
            <person name="Cepeda A.J."/>
            <person name="Yan W."/>
            <person name="Fan B."/>
            <person name="Jiang Y."/>
            <person name="Adhikari A."/>
            <person name="Zheng C.-J."/>
            <person name="Schuster L."/>
            <person name="Cowan T.M."/>
            <person name="Smanski M.J."/>
            <person name="Chevrette M.G."/>
            <person name="De Carvalho L.P.S."/>
            <person name="Shen B."/>
        </authorList>
    </citation>
    <scope>NUCLEOTIDE SEQUENCE [LARGE SCALE GENOMIC DNA]</scope>
    <source>
        <strain evidence="3 4">NPDC020594</strain>
    </source>
</reference>
<proteinExistence type="predicted"/>
<keyword evidence="4" id="KW-1185">Reference proteome</keyword>